<dbReference type="PANTHER" id="PTHR11926:SF1378">
    <property type="entry name" value="GLYCOSYLTRANSFERASE"/>
    <property type="match status" value="1"/>
</dbReference>
<keyword evidence="4" id="KW-1185">Reference proteome</keyword>
<keyword evidence="2" id="KW-0808">Transferase</keyword>
<dbReference type="PANTHER" id="PTHR11926">
    <property type="entry name" value="GLUCOSYL/GLUCURONOSYL TRANSFERASES"/>
    <property type="match status" value="1"/>
</dbReference>
<dbReference type="Gene3D" id="3.40.50.2000">
    <property type="entry name" value="Glycogen Phosphorylase B"/>
    <property type="match status" value="2"/>
</dbReference>
<evidence type="ECO:0000313" key="3">
    <source>
        <dbReference type="EMBL" id="KAK1643937.1"/>
    </source>
</evidence>
<organism evidence="3 4">
    <name type="scientific">Lolium multiflorum</name>
    <name type="common">Italian ryegrass</name>
    <name type="synonym">Lolium perenne subsp. multiflorum</name>
    <dbReference type="NCBI Taxonomy" id="4521"/>
    <lineage>
        <taxon>Eukaryota</taxon>
        <taxon>Viridiplantae</taxon>
        <taxon>Streptophyta</taxon>
        <taxon>Embryophyta</taxon>
        <taxon>Tracheophyta</taxon>
        <taxon>Spermatophyta</taxon>
        <taxon>Magnoliopsida</taxon>
        <taxon>Liliopsida</taxon>
        <taxon>Poales</taxon>
        <taxon>Poaceae</taxon>
        <taxon>BOP clade</taxon>
        <taxon>Pooideae</taxon>
        <taxon>Poodae</taxon>
        <taxon>Poeae</taxon>
        <taxon>Poeae Chloroplast Group 2 (Poeae type)</taxon>
        <taxon>Loliodinae</taxon>
        <taxon>Loliinae</taxon>
        <taxon>Lolium</taxon>
    </lineage>
</organism>
<dbReference type="AlphaFoldDB" id="A0AAD8W7S2"/>
<gene>
    <name evidence="3" type="ORF">QYE76_061742</name>
</gene>
<dbReference type="GO" id="GO:0080043">
    <property type="term" value="F:quercetin 3-O-glucosyltransferase activity"/>
    <property type="evidence" value="ECO:0007669"/>
    <property type="project" value="TreeGrafter"/>
</dbReference>
<comment type="caution">
    <text evidence="3">The sequence shown here is derived from an EMBL/GenBank/DDBJ whole genome shotgun (WGS) entry which is preliminary data.</text>
</comment>
<dbReference type="FunFam" id="3.40.50.2000:FF:000108">
    <property type="entry name" value="UDP-glycosyltransferase 83A1"/>
    <property type="match status" value="1"/>
</dbReference>
<evidence type="ECO:0008006" key="5">
    <source>
        <dbReference type="Google" id="ProtNLM"/>
    </source>
</evidence>
<dbReference type="CDD" id="cd03784">
    <property type="entry name" value="GT1_Gtf-like"/>
    <property type="match status" value="1"/>
</dbReference>
<sequence>MVAPHVLVLPFPAQGHVIPLMELSHRLVEHGVKVTFANTELNHGLILGALVSKDGSSSLGGVDMVSIPDGLGDGEDRKNLARLAEAFSEVMPGELEKLIGRVSDCSVSAGSEKLTWLLADASMAWAFSVARKLGLRTAAFNPSSAAMFAMRMSIPKLIMDGVVDEKGLPKRRGTFRLAPAMPPLDTTELSWNRAGDPKGQPVILDLILRNNAATHLAEAVLVNTVQELEHGAFALFPEVVPLGPLVSAEYKPAGSFWAEDDTCAAWLDAQPAGSVVYVAFGSFAIFDRPQLIELAEGLALTSRPFLWVVRPDSASEQWLEDLRDRAGPRGRVVSWCPQQLVLAHASTVCFLSHCGWNSTLEGLVNGLPFLCWPYFTDQFLNRSYICEVWRTGLQVASPPGIAGEEAQIVKREVIRGRIEELLGDKEIKVRALALRDVAQRAVSDGGSSRRNLTQFVDLIRG</sequence>
<reference evidence="3" key="1">
    <citation type="submission" date="2023-07" db="EMBL/GenBank/DDBJ databases">
        <title>A chromosome-level genome assembly of Lolium multiflorum.</title>
        <authorList>
            <person name="Chen Y."/>
            <person name="Copetti D."/>
            <person name="Kolliker R."/>
            <person name="Studer B."/>
        </authorList>
    </citation>
    <scope>NUCLEOTIDE SEQUENCE</scope>
    <source>
        <strain evidence="3">02402/16</strain>
        <tissue evidence="3">Leaf</tissue>
    </source>
</reference>
<name>A0AAD8W7S2_LOLMU</name>
<dbReference type="EMBL" id="JAUUTY010000004">
    <property type="protein sequence ID" value="KAK1643937.1"/>
    <property type="molecule type" value="Genomic_DNA"/>
</dbReference>
<dbReference type="Pfam" id="PF00201">
    <property type="entry name" value="UDPGT"/>
    <property type="match status" value="1"/>
</dbReference>
<protein>
    <recommendedName>
        <fullName evidence="5">Glycosyltransferase</fullName>
    </recommendedName>
</protein>
<evidence type="ECO:0000256" key="1">
    <source>
        <dbReference type="ARBA" id="ARBA00009995"/>
    </source>
</evidence>
<dbReference type="Proteomes" id="UP001231189">
    <property type="component" value="Unassembled WGS sequence"/>
</dbReference>
<dbReference type="FunFam" id="3.40.50.2000:FF:000061">
    <property type="entry name" value="UDP-glycosyltransferase 83A1"/>
    <property type="match status" value="1"/>
</dbReference>
<dbReference type="InterPro" id="IPR002213">
    <property type="entry name" value="UDP_glucos_trans"/>
</dbReference>
<dbReference type="GO" id="GO:0080044">
    <property type="term" value="F:quercetin 7-O-glucosyltransferase activity"/>
    <property type="evidence" value="ECO:0007669"/>
    <property type="project" value="TreeGrafter"/>
</dbReference>
<comment type="similarity">
    <text evidence="1">Belongs to the UDP-glycosyltransferase family.</text>
</comment>
<proteinExistence type="inferred from homology"/>
<dbReference type="SUPFAM" id="SSF53756">
    <property type="entry name" value="UDP-Glycosyltransferase/glycogen phosphorylase"/>
    <property type="match status" value="1"/>
</dbReference>
<evidence type="ECO:0000256" key="2">
    <source>
        <dbReference type="ARBA" id="ARBA00022679"/>
    </source>
</evidence>
<evidence type="ECO:0000313" key="4">
    <source>
        <dbReference type="Proteomes" id="UP001231189"/>
    </source>
</evidence>
<accession>A0AAD8W7S2</accession>